<keyword evidence="6 9" id="KW-1133">Transmembrane helix</keyword>
<feature type="transmembrane region" description="Helical" evidence="9">
    <location>
        <begin position="360"/>
        <end position="379"/>
    </location>
</feature>
<feature type="transmembrane region" description="Helical" evidence="9">
    <location>
        <begin position="230"/>
        <end position="249"/>
    </location>
</feature>
<keyword evidence="7 9" id="KW-0472">Membrane</keyword>
<feature type="transmembrane region" description="Helical" evidence="9">
    <location>
        <begin position="508"/>
        <end position="526"/>
    </location>
</feature>
<dbReference type="PRINTS" id="PR01036">
    <property type="entry name" value="TCRTETB"/>
</dbReference>
<comment type="subcellular location">
    <subcellularLocation>
        <location evidence="1">Cell membrane</location>
        <topology evidence="1">Multi-pass membrane protein</topology>
    </subcellularLocation>
</comment>
<evidence type="ECO:0000313" key="12">
    <source>
        <dbReference type="Proteomes" id="UP001481677"/>
    </source>
</evidence>
<feature type="transmembrane region" description="Helical" evidence="9">
    <location>
        <begin position="108"/>
        <end position="129"/>
    </location>
</feature>
<feature type="transmembrane region" description="Helical" evidence="9">
    <location>
        <begin position="261"/>
        <end position="280"/>
    </location>
</feature>
<name>A0ABU9QVQ4_9BURK</name>
<dbReference type="Pfam" id="PF07690">
    <property type="entry name" value="MFS_1"/>
    <property type="match status" value="1"/>
</dbReference>
<keyword evidence="4" id="KW-1003">Cell membrane</keyword>
<reference evidence="11 12" key="1">
    <citation type="submission" date="2024-01" db="EMBL/GenBank/DDBJ databases">
        <title>The diversity of rhizobia nodulating Mimosa spp. in eleven states of Brazil covering several biomes is determined by host plant, location, and edaphic factors.</title>
        <authorList>
            <person name="Rouws L."/>
            <person name="Barauna A."/>
            <person name="Beukes C."/>
            <person name="De Faria S.M."/>
            <person name="Gross E."/>
            <person name="Dos Reis Junior F.B."/>
            <person name="Simon M."/>
            <person name="Maluk M."/>
            <person name="Odee D.W."/>
            <person name="Kenicer G."/>
            <person name="Young J.P.W."/>
            <person name="Reis V.M."/>
            <person name="Zilli J."/>
            <person name="James E.K."/>
        </authorList>
    </citation>
    <scope>NUCLEOTIDE SEQUENCE [LARGE SCALE GENOMIC DNA]</scope>
    <source>
        <strain evidence="11 12">JPY530</strain>
    </source>
</reference>
<feature type="transmembrane region" description="Helical" evidence="9">
    <location>
        <begin position="301"/>
        <end position="323"/>
    </location>
</feature>
<comment type="similarity">
    <text evidence="2">Belongs to the major facilitator superfamily. EmrB family.</text>
</comment>
<sequence length="538" mass="57213">MTASVPASGDTTADSTSPIAATPVQPAAPAPAPAPLTGGTLALLTVGLALGTFMEVLDTSIANVAVPTISGSLGVATSEGTWVISSYSVASAIAVPLTGWLARRVGEVRLFTLSVLLFTMASAACGFAHNFESLIAFRLLQGLVSGPMVPLSQTILMRSYPLERRGLALGLWAMTVIVAPIFGPVMGGWITDNYTWPWIFYINLPIGLFSAACAYFLLRGRETPTSRQRIDGIGLGLLVIGVACLQMVLDLGKDRDWFNSTFIVALAIVAVTSLAFMIVWETTEKEPVVDLSLFKDRNFALGALIISFGFMAFFGSVVIFPLWLQTVMGYTAGKAGLATAPVGLLALVLSPMIGRNMHRLNLRIVASVAFVVFAVVSIWNSTFTLDVPFNHVILPRLVQGIGVACFFVPMTTITLSSISDERLASASGLSNFLRTLSGAIGTAISTTYWENDAIYHHAVLSESVSAYSSNTASYSDLLTSLGFKGQALTAQLNEIVTQQGYMMATNDFFRISCAAFIVLACLVWITKPQKGAAASMGH</sequence>
<feature type="transmembrane region" description="Helical" evidence="9">
    <location>
        <begin position="196"/>
        <end position="218"/>
    </location>
</feature>
<dbReference type="PROSITE" id="PS50850">
    <property type="entry name" value="MFS"/>
    <property type="match status" value="1"/>
</dbReference>
<dbReference type="EMBL" id="JAZHGA010000002">
    <property type="protein sequence ID" value="MEM5338802.1"/>
    <property type="molecule type" value="Genomic_DNA"/>
</dbReference>
<dbReference type="InterPro" id="IPR036259">
    <property type="entry name" value="MFS_trans_sf"/>
</dbReference>
<evidence type="ECO:0000256" key="7">
    <source>
        <dbReference type="ARBA" id="ARBA00023136"/>
    </source>
</evidence>
<dbReference type="PANTHER" id="PTHR42718:SF9">
    <property type="entry name" value="MAJOR FACILITATOR SUPERFAMILY MULTIDRUG TRANSPORTER MFSC"/>
    <property type="match status" value="1"/>
</dbReference>
<comment type="caution">
    <text evidence="11">The sequence shown here is derived from an EMBL/GenBank/DDBJ whole genome shotgun (WGS) entry which is preliminary data.</text>
</comment>
<dbReference type="Proteomes" id="UP001481677">
    <property type="component" value="Unassembled WGS sequence"/>
</dbReference>
<dbReference type="CDD" id="cd17503">
    <property type="entry name" value="MFS_LmrB_MDR_like"/>
    <property type="match status" value="1"/>
</dbReference>
<organism evidence="11 12">
    <name type="scientific">Paraburkholderia azotifigens</name>
    <dbReference type="NCBI Taxonomy" id="2057004"/>
    <lineage>
        <taxon>Bacteria</taxon>
        <taxon>Pseudomonadati</taxon>
        <taxon>Pseudomonadota</taxon>
        <taxon>Betaproteobacteria</taxon>
        <taxon>Burkholderiales</taxon>
        <taxon>Burkholderiaceae</taxon>
        <taxon>Paraburkholderia</taxon>
    </lineage>
</organism>
<evidence type="ECO:0000313" key="11">
    <source>
        <dbReference type="EMBL" id="MEM5338802.1"/>
    </source>
</evidence>
<feature type="domain" description="Major facilitator superfamily (MFS) profile" evidence="10">
    <location>
        <begin position="44"/>
        <end position="531"/>
    </location>
</feature>
<dbReference type="InterPro" id="IPR011701">
    <property type="entry name" value="MFS"/>
</dbReference>
<protein>
    <submittedName>
        <fullName evidence="11">DHA2 family efflux MFS transporter permease subunit</fullName>
    </submittedName>
</protein>
<feature type="region of interest" description="Disordered" evidence="8">
    <location>
        <begin position="1"/>
        <end position="31"/>
    </location>
</feature>
<keyword evidence="3" id="KW-0813">Transport</keyword>
<dbReference type="PANTHER" id="PTHR42718">
    <property type="entry name" value="MAJOR FACILITATOR SUPERFAMILY MULTIDRUG TRANSPORTER MFSC"/>
    <property type="match status" value="1"/>
</dbReference>
<dbReference type="Gene3D" id="1.20.1720.10">
    <property type="entry name" value="Multidrug resistance protein D"/>
    <property type="match status" value="1"/>
</dbReference>
<feature type="transmembrane region" description="Helical" evidence="9">
    <location>
        <begin position="399"/>
        <end position="418"/>
    </location>
</feature>
<evidence type="ECO:0000256" key="9">
    <source>
        <dbReference type="SAM" id="Phobius"/>
    </source>
</evidence>
<dbReference type="RefSeq" id="WP_342958566.1">
    <property type="nucleotide sequence ID" value="NZ_JAZHFZ010000002.1"/>
</dbReference>
<proteinExistence type="inferred from homology"/>
<feature type="compositionally biased region" description="Polar residues" evidence="8">
    <location>
        <begin position="1"/>
        <end position="19"/>
    </location>
</feature>
<dbReference type="NCBIfam" id="TIGR00711">
    <property type="entry name" value="efflux_EmrB"/>
    <property type="match status" value="1"/>
</dbReference>
<gene>
    <name evidence="11" type="ORF">V4C56_04075</name>
</gene>
<dbReference type="SUPFAM" id="SSF103473">
    <property type="entry name" value="MFS general substrate transporter"/>
    <property type="match status" value="1"/>
</dbReference>
<accession>A0ABU9QVQ4</accession>
<evidence type="ECO:0000256" key="2">
    <source>
        <dbReference type="ARBA" id="ARBA00008537"/>
    </source>
</evidence>
<dbReference type="InterPro" id="IPR004638">
    <property type="entry name" value="EmrB-like"/>
</dbReference>
<evidence type="ECO:0000256" key="6">
    <source>
        <dbReference type="ARBA" id="ARBA00022989"/>
    </source>
</evidence>
<dbReference type="InterPro" id="IPR020846">
    <property type="entry name" value="MFS_dom"/>
</dbReference>
<evidence type="ECO:0000256" key="8">
    <source>
        <dbReference type="SAM" id="MobiDB-lite"/>
    </source>
</evidence>
<evidence type="ECO:0000256" key="3">
    <source>
        <dbReference type="ARBA" id="ARBA00022448"/>
    </source>
</evidence>
<feature type="transmembrane region" description="Helical" evidence="9">
    <location>
        <begin position="169"/>
        <end position="190"/>
    </location>
</feature>
<evidence type="ECO:0000256" key="1">
    <source>
        <dbReference type="ARBA" id="ARBA00004651"/>
    </source>
</evidence>
<keyword evidence="12" id="KW-1185">Reference proteome</keyword>
<feature type="transmembrane region" description="Helical" evidence="9">
    <location>
        <begin position="335"/>
        <end position="353"/>
    </location>
</feature>
<feature type="transmembrane region" description="Helical" evidence="9">
    <location>
        <begin position="82"/>
        <end position="101"/>
    </location>
</feature>
<feature type="transmembrane region" description="Helical" evidence="9">
    <location>
        <begin position="135"/>
        <end position="157"/>
    </location>
</feature>
<evidence type="ECO:0000256" key="4">
    <source>
        <dbReference type="ARBA" id="ARBA00022475"/>
    </source>
</evidence>
<evidence type="ECO:0000259" key="10">
    <source>
        <dbReference type="PROSITE" id="PS50850"/>
    </source>
</evidence>
<evidence type="ECO:0000256" key="5">
    <source>
        <dbReference type="ARBA" id="ARBA00022692"/>
    </source>
</evidence>
<dbReference type="Gene3D" id="1.20.1250.20">
    <property type="entry name" value="MFS general substrate transporter like domains"/>
    <property type="match status" value="1"/>
</dbReference>
<keyword evidence="5 9" id="KW-0812">Transmembrane</keyword>